<proteinExistence type="predicted"/>
<feature type="transmembrane region" description="Helical" evidence="1">
    <location>
        <begin position="156"/>
        <end position="180"/>
    </location>
</feature>
<evidence type="ECO:0000256" key="1">
    <source>
        <dbReference type="SAM" id="Phobius"/>
    </source>
</evidence>
<dbReference type="EMBL" id="JAPFFF010000064">
    <property type="protein sequence ID" value="KAK8836616.1"/>
    <property type="molecule type" value="Genomic_DNA"/>
</dbReference>
<evidence type="ECO:0000313" key="3">
    <source>
        <dbReference type="Proteomes" id="UP001470230"/>
    </source>
</evidence>
<evidence type="ECO:0000313" key="2">
    <source>
        <dbReference type="EMBL" id="KAK8836616.1"/>
    </source>
</evidence>
<keyword evidence="1" id="KW-0812">Transmembrane</keyword>
<keyword evidence="1" id="KW-0472">Membrane</keyword>
<dbReference type="Proteomes" id="UP001470230">
    <property type="component" value="Unassembled WGS sequence"/>
</dbReference>
<sequence>MQYYLGFDEIEITFIDCEFSLDEDWNVRYEDDGGKISDKQFIVIDNPAMYTVNISFIRCFTSNNFKDANYKFIKISNLTNNENNVRIVGEDNSFPIEWSTVSSTDGLYKESNWEILINCTEYMPTQEPSFIYSSNSTPADSGEGAASGNSNSSKTWMIVAIVFAAAFVVAIVALIIVLVLKRKKYDRSENE</sequence>
<name>A0ABR2GSH5_9EUKA</name>
<accession>A0ABR2GSH5</accession>
<protein>
    <submittedName>
        <fullName evidence="2">Uncharacterized protein</fullName>
    </submittedName>
</protein>
<keyword evidence="1" id="KW-1133">Transmembrane helix</keyword>
<keyword evidence="3" id="KW-1185">Reference proteome</keyword>
<organism evidence="2 3">
    <name type="scientific">Tritrichomonas musculus</name>
    <dbReference type="NCBI Taxonomy" id="1915356"/>
    <lineage>
        <taxon>Eukaryota</taxon>
        <taxon>Metamonada</taxon>
        <taxon>Parabasalia</taxon>
        <taxon>Tritrichomonadida</taxon>
        <taxon>Tritrichomonadidae</taxon>
        <taxon>Tritrichomonas</taxon>
    </lineage>
</organism>
<comment type="caution">
    <text evidence="2">The sequence shown here is derived from an EMBL/GenBank/DDBJ whole genome shotgun (WGS) entry which is preliminary data.</text>
</comment>
<reference evidence="2 3" key="1">
    <citation type="submission" date="2024-04" db="EMBL/GenBank/DDBJ databases">
        <title>Tritrichomonas musculus Genome.</title>
        <authorList>
            <person name="Alves-Ferreira E."/>
            <person name="Grigg M."/>
            <person name="Lorenzi H."/>
            <person name="Galac M."/>
        </authorList>
    </citation>
    <scope>NUCLEOTIDE SEQUENCE [LARGE SCALE GENOMIC DNA]</scope>
    <source>
        <strain evidence="2 3">EAF2021</strain>
    </source>
</reference>
<gene>
    <name evidence="2" type="ORF">M9Y10_037550</name>
</gene>